<feature type="domain" description="Galactose-1-phosphate uridyl transferase C-terminal" evidence="10">
    <location>
        <begin position="196"/>
        <end position="313"/>
    </location>
</feature>
<dbReference type="GO" id="GO:0006012">
    <property type="term" value="P:galactose metabolic process"/>
    <property type="evidence" value="ECO:0007669"/>
    <property type="project" value="UniProtKB-UniPathway"/>
</dbReference>
<dbReference type="Pfam" id="PF02744">
    <property type="entry name" value="GalP_UDP_tr_C"/>
    <property type="match status" value="1"/>
</dbReference>
<evidence type="ECO:0000313" key="11">
    <source>
        <dbReference type="EMBL" id="QQG45356.1"/>
    </source>
</evidence>
<dbReference type="Gene3D" id="3.30.428.10">
    <property type="entry name" value="HIT-like"/>
    <property type="match status" value="2"/>
</dbReference>
<dbReference type="InterPro" id="IPR005849">
    <property type="entry name" value="GalP_Utransf_N"/>
</dbReference>
<dbReference type="GO" id="GO:0008270">
    <property type="term" value="F:zinc ion binding"/>
    <property type="evidence" value="ECO:0007669"/>
    <property type="project" value="InterPro"/>
</dbReference>
<evidence type="ECO:0000256" key="8">
    <source>
        <dbReference type="PIRSR" id="PIRSR000808-3"/>
    </source>
</evidence>
<evidence type="ECO:0000256" key="3">
    <source>
        <dbReference type="ARBA" id="ARBA00022695"/>
    </source>
</evidence>
<name>A0A7T5RJK8_9BACT</name>
<keyword evidence="6" id="KW-0119">Carbohydrate metabolism</keyword>
<dbReference type="InterPro" id="IPR005850">
    <property type="entry name" value="GalP_Utransf_C"/>
</dbReference>
<dbReference type="InterPro" id="IPR001937">
    <property type="entry name" value="GalP_UDPtransf1"/>
</dbReference>
<dbReference type="EMBL" id="CP066690">
    <property type="protein sequence ID" value="QQG45356.1"/>
    <property type="molecule type" value="Genomic_DNA"/>
</dbReference>
<feature type="binding site" evidence="8">
    <location>
        <position position="52"/>
    </location>
    <ligand>
        <name>Zn(2+)</name>
        <dbReference type="ChEBI" id="CHEBI:29105"/>
    </ligand>
</feature>
<keyword evidence="4 8" id="KW-0479">Metal-binding</keyword>
<evidence type="ECO:0000256" key="1">
    <source>
        <dbReference type="ARBA" id="ARBA00010951"/>
    </source>
</evidence>
<feature type="active site" description="Tele-UMP-histidine intermediate" evidence="7">
    <location>
        <position position="178"/>
    </location>
</feature>
<dbReference type="InterPro" id="IPR053177">
    <property type="entry name" value="ADP-glucose_phosphorylase"/>
</dbReference>
<evidence type="ECO:0000259" key="9">
    <source>
        <dbReference type="Pfam" id="PF01087"/>
    </source>
</evidence>
<dbReference type="InterPro" id="IPR036265">
    <property type="entry name" value="HIT-like_sf"/>
</dbReference>
<dbReference type="PANTHER" id="PTHR42763:SF2">
    <property type="entry name" value="ADP-GLUCOSE PHOSPHORYLASE"/>
    <property type="match status" value="1"/>
</dbReference>
<feature type="binding site" evidence="8">
    <location>
        <position position="125"/>
    </location>
    <ligand>
        <name>Zn(2+)</name>
        <dbReference type="ChEBI" id="CHEBI:29105"/>
    </ligand>
</feature>
<protein>
    <submittedName>
        <fullName evidence="11">DUF4931 domain-containing protein</fullName>
    </submittedName>
</protein>
<dbReference type="Pfam" id="PF01087">
    <property type="entry name" value="GalP_UDP_transf"/>
    <property type="match status" value="1"/>
</dbReference>
<dbReference type="PANTHER" id="PTHR42763">
    <property type="entry name" value="ADP-GLUCOSE PHOSPHORYLASE"/>
    <property type="match status" value="1"/>
</dbReference>
<evidence type="ECO:0000313" key="12">
    <source>
        <dbReference type="Proteomes" id="UP000595618"/>
    </source>
</evidence>
<evidence type="ECO:0000259" key="10">
    <source>
        <dbReference type="Pfam" id="PF02744"/>
    </source>
</evidence>
<proteinExistence type="inferred from homology"/>
<dbReference type="AlphaFoldDB" id="A0A7T5RJK8"/>
<keyword evidence="3" id="KW-0548">Nucleotidyltransferase</keyword>
<gene>
    <name evidence="11" type="ORF">HYW89_00235</name>
</gene>
<accession>A0A7T5RJK8</accession>
<reference evidence="11 12" key="1">
    <citation type="submission" date="2020-07" db="EMBL/GenBank/DDBJ databases">
        <title>Huge and variable diversity of episymbiotic CPR bacteria and DPANN archaea in groundwater ecosystems.</title>
        <authorList>
            <person name="He C.Y."/>
            <person name="Keren R."/>
            <person name="Whittaker M."/>
            <person name="Farag I.F."/>
            <person name="Doudna J."/>
            <person name="Cate J.H.D."/>
            <person name="Banfield J.F."/>
        </authorList>
    </citation>
    <scope>NUCLEOTIDE SEQUENCE [LARGE SCALE GENOMIC DNA]</scope>
    <source>
        <strain evidence="11">NC_groundwater_541_Ag_S-0.1um_46_50</strain>
    </source>
</reference>
<evidence type="ECO:0000256" key="4">
    <source>
        <dbReference type="ARBA" id="ARBA00022723"/>
    </source>
</evidence>
<evidence type="ECO:0000256" key="2">
    <source>
        <dbReference type="ARBA" id="ARBA00022679"/>
    </source>
</evidence>
<evidence type="ECO:0000256" key="7">
    <source>
        <dbReference type="PIRSR" id="PIRSR000808-1"/>
    </source>
</evidence>
<organism evidence="11 12">
    <name type="scientific">Candidatus Sungiibacteriota bacterium</name>
    <dbReference type="NCBI Taxonomy" id="2750080"/>
    <lineage>
        <taxon>Bacteria</taxon>
        <taxon>Candidatus Sungiibacteriota</taxon>
    </lineage>
</organism>
<keyword evidence="5 8" id="KW-0862">Zinc</keyword>
<dbReference type="Proteomes" id="UP000595618">
    <property type="component" value="Chromosome"/>
</dbReference>
<sequence length="349" mass="40561">MPEGRFSEFRREKSTNRWCIVAPIRHLRPGEVTDGSTERKEPEILEERIKKCPFCPGNEDKTPKPTILEYKKEGHWSLRIVPNKFPAVSIEAIPGGIPLQQQKFGVFRILPGFGAHEVIIDTPRHDEFFADFSLERTNDLFWAFRERILDLRRDKRFQYILIFRNEGWAAGASLEHSHCQLIGLPIVPPLIEKEFKDAESYYNDENSCVYCDTLRQEMEYRDRIFFANDYAVALTPLASRSPFEIWVLPKEHIPRYEESAPRYIRGLVEVVNQVAKRLAKITTPPPAYNFYLHNGLLRNGEVEFPQFHHHFEFVPRITRLGGFEWGTGLYINNIVPEEAAAFLRGVTVG</sequence>
<evidence type="ECO:0000256" key="6">
    <source>
        <dbReference type="ARBA" id="ARBA00023277"/>
    </source>
</evidence>
<dbReference type="SUPFAM" id="SSF54197">
    <property type="entry name" value="HIT-like"/>
    <property type="match status" value="2"/>
</dbReference>
<feature type="domain" description="Galactose-1-phosphate uridyl transferase N-terminal" evidence="9">
    <location>
        <begin position="9"/>
        <end position="188"/>
    </location>
</feature>
<evidence type="ECO:0000256" key="5">
    <source>
        <dbReference type="ARBA" id="ARBA00022833"/>
    </source>
</evidence>
<dbReference type="PIRSF" id="PIRSF000808">
    <property type="entry name" value="GalT"/>
    <property type="match status" value="1"/>
</dbReference>
<keyword evidence="2" id="KW-0808">Transferase</keyword>
<comment type="cofactor">
    <cofactor evidence="8">
        <name>Zn(2+)</name>
        <dbReference type="ChEBI" id="CHEBI:29105"/>
    </cofactor>
    <text evidence="8">Binds 1 zinc ion per subunit.</text>
</comment>
<feature type="binding site" evidence="8">
    <location>
        <position position="55"/>
    </location>
    <ligand>
        <name>Zn(2+)</name>
        <dbReference type="ChEBI" id="CHEBI:29105"/>
    </ligand>
</feature>
<dbReference type="GO" id="GO:0008108">
    <property type="term" value="F:UDP-glucose:hexose-1-phosphate uridylyltransferase activity"/>
    <property type="evidence" value="ECO:0007669"/>
    <property type="project" value="InterPro"/>
</dbReference>
<comment type="similarity">
    <text evidence="1">Belongs to the galactose-1-phosphate uridylyltransferase type 1 family.</text>
</comment>
<dbReference type="UniPathway" id="UPA00214"/>
<feature type="binding site" evidence="8">
    <location>
        <position position="176"/>
    </location>
    <ligand>
        <name>Zn(2+)</name>
        <dbReference type="ChEBI" id="CHEBI:29105"/>
    </ligand>
</feature>